<evidence type="ECO:0000313" key="1">
    <source>
        <dbReference type="EMBL" id="QHT03329.1"/>
    </source>
</evidence>
<reference evidence="1" key="1">
    <citation type="journal article" date="2020" name="Nature">
        <title>Giant virus diversity and host interactions through global metagenomics.</title>
        <authorList>
            <person name="Schulz F."/>
            <person name="Roux S."/>
            <person name="Paez-Espino D."/>
            <person name="Jungbluth S."/>
            <person name="Walsh D.A."/>
            <person name="Denef V.J."/>
            <person name="McMahon K.D."/>
            <person name="Konstantinidis K.T."/>
            <person name="Eloe-Fadrosh E.A."/>
            <person name="Kyrpides N.C."/>
            <person name="Woyke T."/>
        </authorList>
    </citation>
    <scope>NUCLEOTIDE SEQUENCE</scope>
    <source>
        <strain evidence="1">GVMAG-M-3300020728-1</strain>
    </source>
</reference>
<sequence length="82" mass="9618">MDLQHCPQRDVPTISKQKMFVSTVSKYDPRTKRVTKLQFCVPYTVATDNGGSCKPPVPKCYYYDYRHNTICMYDRYSSNTCF</sequence>
<protein>
    <submittedName>
        <fullName evidence="1">Uncharacterized protein</fullName>
    </submittedName>
</protein>
<dbReference type="AlphaFoldDB" id="A0A6C0CI29"/>
<proteinExistence type="predicted"/>
<dbReference type="EMBL" id="MN739409">
    <property type="protein sequence ID" value="QHT03329.1"/>
    <property type="molecule type" value="Genomic_DNA"/>
</dbReference>
<name>A0A6C0CI29_9ZZZZ</name>
<organism evidence="1">
    <name type="scientific">viral metagenome</name>
    <dbReference type="NCBI Taxonomy" id="1070528"/>
    <lineage>
        <taxon>unclassified sequences</taxon>
        <taxon>metagenomes</taxon>
        <taxon>organismal metagenomes</taxon>
    </lineage>
</organism>
<accession>A0A6C0CI29</accession>